<comment type="cofactor">
    <cofactor evidence="1 5">
        <name>Zn(2+)</name>
        <dbReference type="ChEBI" id="CHEBI:29105"/>
    </cofactor>
</comment>
<reference evidence="8" key="2">
    <citation type="submission" date="2024-01" db="EMBL/GenBank/DDBJ databases">
        <title>Comparative genomics of Cryptococcus and Kwoniella reveals pathogenesis evolution and contrasting modes of karyotype evolution via chromosome fusion or intercentromeric recombination.</title>
        <authorList>
            <person name="Coelho M.A."/>
            <person name="David-Palma M."/>
            <person name="Shea T."/>
            <person name="Bowers K."/>
            <person name="McGinley-Smith S."/>
            <person name="Mohammad A.W."/>
            <person name="Gnirke A."/>
            <person name="Yurkov A.M."/>
            <person name="Nowrousian M."/>
            <person name="Sun S."/>
            <person name="Cuomo C.A."/>
            <person name="Heitman J."/>
        </authorList>
    </citation>
    <scope>NUCLEOTIDE SEQUENCE</scope>
    <source>
        <strain evidence="8">CBS 12478</strain>
    </source>
</reference>
<dbReference type="Pfam" id="PF00107">
    <property type="entry name" value="ADH_zinc_N"/>
    <property type="match status" value="1"/>
</dbReference>
<proteinExistence type="inferred from homology"/>
<evidence type="ECO:0000256" key="2">
    <source>
        <dbReference type="ARBA" id="ARBA00022723"/>
    </source>
</evidence>
<dbReference type="KEGG" id="ksn:43585715"/>
<keyword evidence="2 5" id="KW-0479">Metal-binding</keyword>
<dbReference type="EMBL" id="CP144055">
    <property type="protein sequence ID" value="WWD18769.1"/>
    <property type="molecule type" value="Genomic_DNA"/>
</dbReference>
<dbReference type="Proteomes" id="UP000322225">
    <property type="component" value="Chromosome 5"/>
</dbReference>
<dbReference type="RefSeq" id="XP_065823332.1">
    <property type="nucleotide sequence ID" value="XM_065967260.1"/>
</dbReference>
<dbReference type="Pfam" id="PF08240">
    <property type="entry name" value="ADH_N"/>
    <property type="match status" value="1"/>
</dbReference>
<keyword evidence="9" id="KW-1185">Reference proteome</keyword>
<evidence type="ECO:0008006" key="10">
    <source>
        <dbReference type="Google" id="ProtNLM"/>
    </source>
</evidence>
<evidence type="ECO:0000256" key="4">
    <source>
        <dbReference type="ARBA" id="ARBA00023002"/>
    </source>
</evidence>
<reference evidence="8" key="1">
    <citation type="submission" date="2017-08" db="EMBL/GenBank/DDBJ databases">
        <authorList>
            <person name="Cuomo C."/>
            <person name="Billmyre B."/>
            <person name="Heitman J."/>
        </authorList>
    </citation>
    <scope>NUCLEOTIDE SEQUENCE</scope>
    <source>
        <strain evidence="8">CBS 12478</strain>
    </source>
</reference>
<keyword evidence="3 5" id="KW-0862">Zinc</keyword>
<organism evidence="8 9">
    <name type="scientific">Kwoniella shandongensis</name>
    <dbReference type="NCBI Taxonomy" id="1734106"/>
    <lineage>
        <taxon>Eukaryota</taxon>
        <taxon>Fungi</taxon>
        <taxon>Dikarya</taxon>
        <taxon>Basidiomycota</taxon>
        <taxon>Agaricomycotina</taxon>
        <taxon>Tremellomycetes</taxon>
        <taxon>Tremellales</taxon>
        <taxon>Cryptococcaceae</taxon>
        <taxon>Kwoniella</taxon>
    </lineage>
</organism>
<dbReference type="Gene3D" id="3.40.50.720">
    <property type="entry name" value="NAD(P)-binding Rossmann-like Domain"/>
    <property type="match status" value="1"/>
</dbReference>
<dbReference type="SUPFAM" id="SSF51735">
    <property type="entry name" value="NAD(P)-binding Rossmann-fold domains"/>
    <property type="match status" value="1"/>
</dbReference>
<evidence type="ECO:0000256" key="1">
    <source>
        <dbReference type="ARBA" id="ARBA00001947"/>
    </source>
</evidence>
<keyword evidence="4" id="KW-0560">Oxidoreductase</keyword>
<comment type="similarity">
    <text evidence="5">Belongs to the zinc-containing alcohol dehydrogenase family.</text>
</comment>
<evidence type="ECO:0000256" key="5">
    <source>
        <dbReference type="RuleBase" id="RU361277"/>
    </source>
</evidence>
<evidence type="ECO:0000313" key="8">
    <source>
        <dbReference type="EMBL" id="WWD18769.1"/>
    </source>
</evidence>
<dbReference type="InterPro" id="IPR002328">
    <property type="entry name" value="ADH_Zn_CS"/>
</dbReference>
<accession>A0AAJ8LJ47</accession>
<dbReference type="PANTHER" id="PTHR42813:SF2">
    <property type="entry name" value="DEHYDROGENASE, ZINC-CONTAINING, PUTATIVE (AFU_ORTHOLOGUE AFUA_2G02810)-RELATED"/>
    <property type="match status" value="1"/>
</dbReference>
<protein>
    <recommendedName>
        <fullName evidence="10">Enoyl reductase (ER) domain-containing protein</fullName>
    </recommendedName>
</protein>
<dbReference type="InterPro" id="IPR013149">
    <property type="entry name" value="ADH-like_C"/>
</dbReference>
<dbReference type="PANTHER" id="PTHR42813">
    <property type="entry name" value="ZINC-TYPE ALCOHOL DEHYDROGENASE-LIKE"/>
    <property type="match status" value="1"/>
</dbReference>
<dbReference type="AlphaFoldDB" id="A0AAJ8LJ47"/>
<dbReference type="PROSITE" id="PS00059">
    <property type="entry name" value="ADH_ZINC"/>
    <property type="match status" value="1"/>
</dbReference>
<dbReference type="InterPro" id="IPR036291">
    <property type="entry name" value="NAD(P)-bd_dom_sf"/>
</dbReference>
<evidence type="ECO:0000259" key="6">
    <source>
        <dbReference type="Pfam" id="PF00107"/>
    </source>
</evidence>
<feature type="domain" description="Alcohol dehydrogenase-like N-terminal" evidence="7">
    <location>
        <begin position="33"/>
        <end position="135"/>
    </location>
</feature>
<evidence type="ECO:0000313" key="9">
    <source>
        <dbReference type="Proteomes" id="UP000322225"/>
    </source>
</evidence>
<dbReference type="InterPro" id="IPR013154">
    <property type="entry name" value="ADH-like_N"/>
</dbReference>
<dbReference type="InterPro" id="IPR011032">
    <property type="entry name" value="GroES-like_sf"/>
</dbReference>
<dbReference type="GO" id="GO:0008270">
    <property type="term" value="F:zinc ion binding"/>
    <property type="evidence" value="ECO:0007669"/>
    <property type="project" value="InterPro"/>
</dbReference>
<name>A0AAJ8LJ47_9TREE</name>
<dbReference type="Gene3D" id="3.90.180.10">
    <property type="entry name" value="Medium-chain alcohol dehydrogenases, catalytic domain"/>
    <property type="match status" value="1"/>
</dbReference>
<gene>
    <name evidence="8" type="ORF">CI109_103224</name>
</gene>
<dbReference type="GeneID" id="43585715"/>
<sequence length="360" mass="38510">MSSELPTDMEAIIFKKPYEVALERVPTPKLEKEDDVIVKVHLAGLCGSDLHLYRGHEDAGKDYIMGHEVVGTIVQKGAAVKGFEIGEVVAVPFTVSCGACYYCLAGHTARCSSSQLFGTPSLPGCQAQYVRIPLASSCLARKPKDLPDELMLLMADILPTGYSAAWNAWKLLDMGGGERGGKGEQKGVCVVIGCGPVGLCAISSAKTLFGTVYATDLTTSRLSLAEKHGAIALPSSELGPAVLKATEGRGADAVLEIVGHPSALYSALELVRPYGAVSSVGVHSKDLTINGGLLYDKNVKMQFGRCSVRTFYQPALEVLAENQEVFKSFIEHKVGFTQAAEYYELFEKNKVAKTVFVPGQ</sequence>
<evidence type="ECO:0000256" key="3">
    <source>
        <dbReference type="ARBA" id="ARBA00022833"/>
    </source>
</evidence>
<dbReference type="GO" id="GO:0016491">
    <property type="term" value="F:oxidoreductase activity"/>
    <property type="evidence" value="ECO:0007669"/>
    <property type="project" value="UniProtKB-KW"/>
</dbReference>
<dbReference type="SUPFAM" id="SSF50129">
    <property type="entry name" value="GroES-like"/>
    <property type="match status" value="1"/>
</dbReference>
<evidence type="ECO:0000259" key="7">
    <source>
        <dbReference type="Pfam" id="PF08240"/>
    </source>
</evidence>
<feature type="domain" description="Alcohol dehydrogenase-like C-terminal" evidence="6">
    <location>
        <begin position="196"/>
        <end position="319"/>
    </location>
</feature>